<dbReference type="PANTHER" id="PTHR30589">
    <property type="entry name" value="PROLIPOPROTEIN DIACYLGLYCERYL TRANSFERASE"/>
    <property type="match status" value="1"/>
</dbReference>
<dbReference type="EMBL" id="CP022535">
    <property type="protein sequence ID" value="ASP27836.1"/>
    <property type="molecule type" value="Genomic_DNA"/>
</dbReference>
<dbReference type="AlphaFoldDB" id="A0A222EMT8"/>
<keyword evidence="2" id="KW-1003">Cell membrane</keyword>
<sequence>MINIFASFQWKNGEEIPSDIFPKGDGRYSDSLSFLYSIFVLSGVILVVVASIISLRLRKIPLKDFVNGIYISIPVAVIGASFFGKLGSTDEDWKIYRLFFFWEPGLSFFGGMLFGSTAAFIWFWHKKRVTKISIWTYADCIVPNILLGQSVGRWGNLFNHEIMGKKILDYNMGKITWLPDFIWHRLFYFRNPQTGEELNYLQFREPLFLYESFATLIFWIILVFIIPNIWKLVNKKPYKIDPYAFPCKKNKEVRWISIDKLREYQTQSPILYLKNSKGELSLKSNWMWRKAFTLYEADYISSQKLQKVILDKKENQLKALNTYKKLKSNFKNKIKIMKEKKEYTKDKYTKELSILKSNQDFIYSKKNKSSFKEFIKRDSKELYKINNPNNYFIFHAGTYSSIYVIFISVLRIILDSFRDPYELSVKMIPVLNYLSLIGILVLGIVMFISAQFIAPKKWRESGWLYEKSY</sequence>
<keyword evidence="8" id="KW-0449">Lipoprotein</keyword>
<evidence type="ECO:0000256" key="2">
    <source>
        <dbReference type="ARBA" id="ARBA00022475"/>
    </source>
</evidence>
<proteinExistence type="inferred from homology"/>
<reference evidence="8 9" key="1">
    <citation type="submission" date="2017-07" db="EMBL/GenBank/DDBJ databases">
        <title>Complete genome sequence of Spiroplasma corruscae EC-1 (DSM 19793).</title>
        <authorList>
            <person name="Tsai Y.-M."/>
            <person name="Lo W.-S."/>
            <person name="Kuo C.-H."/>
        </authorList>
    </citation>
    <scope>NUCLEOTIDE SEQUENCE [LARGE SCALE GENOMIC DNA]</scope>
    <source>
        <strain evidence="8 9">EC-1</strain>
    </source>
</reference>
<gene>
    <name evidence="8" type="primary">lgt</name>
    <name evidence="8" type="ORF">SCORR_v1c00610</name>
</gene>
<comment type="similarity">
    <text evidence="1">Belongs to the Lgt family.</text>
</comment>
<name>A0A222EMT8_9MOLU</name>
<dbReference type="RefSeq" id="WP_094048035.1">
    <property type="nucleotide sequence ID" value="NZ_CP022535.1"/>
</dbReference>
<feature type="transmembrane region" description="Helical" evidence="7">
    <location>
        <begin position="433"/>
        <end position="454"/>
    </location>
</feature>
<feature type="transmembrane region" description="Helical" evidence="7">
    <location>
        <begin position="65"/>
        <end position="86"/>
    </location>
</feature>
<feature type="transmembrane region" description="Helical" evidence="7">
    <location>
        <begin position="34"/>
        <end position="53"/>
    </location>
</feature>
<keyword evidence="5 7" id="KW-1133">Transmembrane helix</keyword>
<dbReference type="PANTHER" id="PTHR30589:SF0">
    <property type="entry name" value="PHOSPHATIDYLGLYCEROL--PROLIPOPROTEIN DIACYLGLYCERYL TRANSFERASE"/>
    <property type="match status" value="1"/>
</dbReference>
<dbReference type="Proteomes" id="UP000203229">
    <property type="component" value="Chromosome"/>
</dbReference>
<feature type="transmembrane region" description="Helical" evidence="7">
    <location>
        <begin position="207"/>
        <end position="230"/>
    </location>
</feature>
<dbReference type="GO" id="GO:0008961">
    <property type="term" value="F:phosphatidylglycerol-prolipoprotein diacylglyceryl transferase activity"/>
    <property type="evidence" value="ECO:0007669"/>
    <property type="project" value="InterPro"/>
</dbReference>
<feature type="transmembrane region" description="Helical" evidence="7">
    <location>
        <begin position="391"/>
        <end position="413"/>
    </location>
</feature>
<keyword evidence="4 7" id="KW-0812">Transmembrane</keyword>
<evidence type="ECO:0000256" key="3">
    <source>
        <dbReference type="ARBA" id="ARBA00022679"/>
    </source>
</evidence>
<evidence type="ECO:0000256" key="1">
    <source>
        <dbReference type="ARBA" id="ARBA00007150"/>
    </source>
</evidence>
<dbReference type="Pfam" id="PF01790">
    <property type="entry name" value="LGT"/>
    <property type="match status" value="1"/>
</dbReference>
<evidence type="ECO:0000256" key="4">
    <source>
        <dbReference type="ARBA" id="ARBA00022692"/>
    </source>
</evidence>
<protein>
    <submittedName>
        <fullName evidence="8">Prolipoprotein diacylglyceryl transferase</fullName>
    </submittedName>
</protein>
<dbReference type="InterPro" id="IPR001640">
    <property type="entry name" value="Lgt"/>
</dbReference>
<keyword evidence="6 7" id="KW-0472">Membrane</keyword>
<evidence type="ECO:0000313" key="9">
    <source>
        <dbReference type="Proteomes" id="UP000203229"/>
    </source>
</evidence>
<dbReference type="GO" id="GO:0042158">
    <property type="term" value="P:lipoprotein biosynthetic process"/>
    <property type="evidence" value="ECO:0007669"/>
    <property type="project" value="InterPro"/>
</dbReference>
<keyword evidence="9" id="KW-1185">Reference proteome</keyword>
<accession>A0A222EMT8</accession>
<organism evidence="8 9">
    <name type="scientific">Spiroplasma corruscae</name>
    <dbReference type="NCBI Taxonomy" id="216934"/>
    <lineage>
        <taxon>Bacteria</taxon>
        <taxon>Bacillati</taxon>
        <taxon>Mycoplasmatota</taxon>
        <taxon>Mollicutes</taxon>
        <taxon>Entomoplasmatales</taxon>
        <taxon>Spiroplasmataceae</taxon>
        <taxon>Spiroplasma</taxon>
    </lineage>
</organism>
<feature type="transmembrane region" description="Helical" evidence="7">
    <location>
        <begin position="106"/>
        <end position="125"/>
    </location>
</feature>
<keyword evidence="3 8" id="KW-0808">Transferase</keyword>
<dbReference type="GO" id="GO:0005886">
    <property type="term" value="C:plasma membrane"/>
    <property type="evidence" value="ECO:0007669"/>
    <property type="project" value="InterPro"/>
</dbReference>
<evidence type="ECO:0000256" key="6">
    <source>
        <dbReference type="ARBA" id="ARBA00023136"/>
    </source>
</evidence>
<dbReference type="KEGG" id="scou:SCORR_v1c00610"/>
<evidence type="ECO:0000256" key="7">
    <source>
        <dbReference type="SAM" id="Phobius"/>
    </source>
</evidence>
<evidence type="ECO:0000313" key="8">
    <source>
        <dbReference type="EMBL" id="ASP27836.1"/>
    </source>
</evidence>
<evidence type="ECO:0000256" key="5">
    <source>
        <dbReference type="ARBA" id="ARBA00022989"/>
    </source>
</evidence>
<dbReference type="OrthoDB" id="871140at2"/>